<protein>
    <recommendedName>
        <fullName evidence="8">BHLH domain-containing protein</fullName>
    </recommendedName>
</protein>
<dbReference type="InterPro" id="IPR044549">
    <property type="entry name" value="bHLH_AtIBH1-like"/>
</dbReference>
<comment type="subcellular location">
    <subcellularLocation>
        <location evidence="1">Nucleus</location>
    </subcellularLocation>
</comment>
<reference evidence="6" key="1">
    <citation type="submission" date="2024-10" db="EMBL/GenBank/DDBJ databases">
        <authorList>
            <person name="Ryan C."/>
        </authorList>
    </citation>
    <scope>NUCLEOTIDE SEQUENCE [LARGE SCALE GENOMIC DNA]</scope>
</reference>
<evidence type="ECO:0000256" key="3">
    <source>
        <dbReference type="ARBA" id="ARBA00023163"/>
    </source>
</evidence>
<dbReference type="GO" id="GO:0005634">
    <property type="term" value="C:nucleus"/>
    <property type="evidence" value="ECO:0007669"/>
    <property type="project" value="UniProtKB-SubCell"/>
</dbReference>
<dbReference type="Proteomes" id="UP001497457">
    <property type="component" value="Chromosome 20rd"/>
</dbReference>
<keyword evidence="2" id="KW-0805">Transcription regulation</keyword>
<evidence type="ECO:0000256" key="4">
    <source>
        <dbReference type="ARBA" id="ARBA00023242"/>
    </source>
</evidence>
<sequence length="181" mass="19518">MDHHVAILAVDGHEGMDMENQKRHHHQQQLVRERGRRIKAAAELGLARSSRGRQWSRALGRRALAVATASKDPYPFEFEVTAPSSTSTGEHEAQEKVAAASREEEVEVEEKVALLRRLVPGGEEMAVEGLLEETADYIAALKAQVGVMRALACLLSGSGLDDLPVPGKAGAGLLSPAEKPQ</sequence>
<dbReference type="AlphaFoldDB" id="A0ABC9AFB3"/>
<dbReference type="CDD" id="cd11444">
    <property type="entry name" value="bHLH_AtIBH1_like"/>
    <property type="match status" value="1"/>
</dbReference>
<accession>A0ABC9AFB3</accession>
<keyword evidence="4" id="KW-0539">Nucleus</keyword>
<gene>
    <name evidence="6" type="ORF">URODEC1_LOCUS52955</name>
</gene>
<keyword evidence="7" id="KW-1185">Reference proteome</keyword>
<evidence type="ECO:0000256" key="2">
    <source>
        <dbReference type="ARBA" id="ARBA00023015"/>
    </source>
</evidence>
<proteinExistence type="predicted"/>
<name>A0ABC9AFB3_9POAL</name>
<evidence type="ECO:0000256" key="1">
    <source>
        <dbReference type="ARBA" id="ARBA00004123"/>
    </source>
</evidence>
<dbReference type="PANTHER" id="PTHR33124">
    <property type="entry name" value="TRANSCRIPTION FACTOR IBH1-LIKE 1"/>
    <property type="match status" value="1"/>
</dbReference>
<evidence type="ECO:0000256" key="5">
    <source>
        <dbReference type="SAM" id="MobiDB-lite"/>
    </source>
</evidence>
<dbReference type="InterPro" id="IPR044660">
    <property type="entry name" value="IBH1-like"/>
</dbReference>
<dbReference type="PANTHER" id="PTHR33124:SF105">
    <property type="entry name" value="OS01G0630300 PROTEIN"/>
    <property type="match status" value="1"/>
</dbReference>
<evidence type="ECO:0000313" key="7">
    <source>
        <dbReference type="Proteomes" id="UP001497457"/>
    </source>
</evidence>
<organism evidence="6 7">
    <name type="scientific">Urochloa decumbens</name>
    <dbReference type="NCBI Taxonomy" id="240449"/>
    <lineage>
        <taxon>Eukaryota</taxon>
        <taxon>Viridiplantae</taxon>
        <taxon>Streptophyta</taxon>
        <taxon>Embryophyta</taxon>
        <taxon>Tracheophyta</taxon>
        <taxon>Spermatophyta</taxon>
        <taxon>Magnoliopsida</taxon>
        <taxon>Liliopsida</taxon>
        <taxon>Poales</taxon>
        <taxon>Poaceae</taxon>
        <taxon>PACMAD clade</taxon>
        <taxon>Panicoideae</taxon>
        <taxon>Panicodae</taxon>
        <taxon>Paniceae</taxon>
        <taxon>Melinidinae</taxon>
        <taxon>Urochloa</taxon>
    </lineage>
</organism>
<feature type="region of interest" description="Disordered" evidence="5">
    <location>
        <begin position="81"/>
        <end position="103"/>
    </location>
</feature>
<keyword evidence="3" id="KW-0804">Transcription</keyword>
<evidence type="ECO:0008006" key="8">
    <source>
        <dbReference type="Google" id="ProtNLM"/>
    </source>
</evidence>
<evidence type="ECO:0000313" key="6">
    <source>
        <dbReference type="EMBL" id="CAL4975143.1"/>
    </source>
</evidence>
<dbReference type="EMBL" id="OZ075130">
    <property type="protein sequence ID" value="CAL4975143.1"/>
    <property type="molecule type" value="Genomic_DNA"/>
</dbReference>